<keyword evidence="4" id="KW-0862">Zinc</keyword>
<dbReference type="InterPro" id="IPR032466">
    <property type="entry name" value="Metal_Hydrolase"/>
</dbReference>
<comment type="caution">
    <text evidence="6">The sequence shown here is derived from an EMBL/GenBank/DDBJ whole genome shotgun (WGS) entry which is preliminary data.</text>
</comment>
<dbReference type="AlphaFoldDB" id="W9GNI7"/>
<accession>W9GNI7</accession>
<gene>
    <name evidence="6" type="ORF">N864_04805</name>
</gene>
<evidence type="ECO:0000256" key="3">
    <source>
        <dbReference type="ARBA" id="ARBA00022801"/>
    </source>
</evidence>
<dbReference type="GO" id="GO:0005829">
    <property type="term" value="C:cytosol"/>
    <property type="evidence" value="ECO:0007669"/>
    <property type="project" value="TreeGrafter"/>
</dbReference>
<dbReference type="OrthoDB" id="3189065at2"/>
<dbReference type="Pfam" id="PF01979">
    <property type="entry name" value="Amidohydro_1"/>
    <property type="match status" value="1"/>
</dbReference>
<dbReference type="EMBL" id="AWQS01000112">
    <property type="protein sequence ID" value="EWT05454.1"/>
    <property type="molecule type" value="Genomic_DNA"/>
</dbReference>
<keyword evidence="7" id="KW-1185">Reference proteome</keyword>
<dbReference type="UniPathway" id="UPA00603">
    <property type="reaction ID" value="UER00660"/>
</dbReference>
<dbReference type="GO" id="GO:0008270">
    <property type="term" value="F:zinc ion binding"/>
    <property type="evidence" value="ECO:0007669"/>
    <property type="project" value="TreeGrafter"/>
</dbReference>
<evidence type="ECO:0000256" key="4">
    <source>
        <dbReference type="ARBA" id="ARBA00022833"/>
    </source>
</evidence>
<dbReference type="SUPFAM" id="SSF51556">
    <property type="entry name" value="Metallo-dependent hydrolases"/>
    <property type="match status" value="1"/>
</dbReference>
<dbReference type="PANTHER" id="PTHR11271:SF6">
    <property type="entry name" value="GUANINE DEAMINASE"/>
    <property type="match status" value="1"/>
</dbReference>
<dbReference type="SUPFAM" id="SSF51338">
    <property type="entry name" value="Composite domain of metallo-dependent hydrolases"/>
    <property type="match status" value="1"/>
</dbReference>
<proteinExistence type="predicted"/>
<dbReference type="PANTHER" id="PTHR11271">
    <property type="entry name" value="GUANINE DEAMINASE"/>
    <property type="match status" value="1"/>
</dbReference>
<dbReference type="Gene3D" id="3.20.20.140">
    <property type="entry name" value="Metal-dependent hydrolases"/>
    <property type="match status" value="1"/>
</dbReference>
<feature type="domain" description="Amidohydrolase-related" evidence="5">
    <location>
        <begin position="63"/>
        <end position="426"/>
    </location>
</feature>
<evidence type="ECO:0000256" key="2">
    <source>
        <dbReference type="ARBA" id="ARBA00022723"/>
    </source>
</evidence>
<evidence type="ECO:0000256" key="1">
    <source>
        <dbReference type="ARBA" id="ARBA00001947"/>
    </source>
</evidence>
<name>W9GNI7_9MICO</name>
<dbReference type="InterPro" id="IPR011059">
    <property type="entry name" value="Metal-dep_hydrolase_composite"/>
</dbReference>
<keyword evidence="3" id="KW-0378">Hydrolase</keyword>
<evidence type="ECO:0000259" key="5">
    <source>
        <dbReference type="Pfam" id="PF01979"/>
    </source>
</evidence>
<dbReference type="InterPro" id="IPR051607">
    <property type="entry name" value="Metallo-dep_hydrolases"/>
</dbReference>
<dbReference type="GO" id="GO:0008892">
    <property type="term" value="F:guanine deaminase activity"/>
    <property type="evidence" value="ECO:0007669"/>
    <property type="project" value="TreeGrafter"/>
</dbReference>
<dbReference type="NCBIfam" id="NF006679">
    <property type="entry name" value="PRK09228.1"/>
    <property type="match status" value="1"/>
</dbReference>
<organism evidence="6 7">
    <name type="scientific">Intrasporangium chromatireducens Q5-1</name>
    <dbReference type="NCBI Taxonomy" id="584657"/>
    <lineage>
        <taxon>Bacteria</taxon>
        <taxon>Bacillati</taxon>
        <taxon>Actinomycetota</taxon>
        <taxon>Actinomycetes</taxon>
        <taxon>Micrococcales</taxon>
        <taxon>Intrasporangiaceae</taxon>
        <taxon>Intrasporangium</taxon>
    </lineage>
</organism>
<protein>
    <submittedName>
        <fullName evidence="6">Guanine deaminase</fullName>
    </submittedName>
</protein>
<dbReference type="Gene3D" id="2.30.40.10">
    <property type="entry name" value="Urease, subunit C, domain 1"/>
    <property type="match status" value="1"/>
</dbReference>
<dbReference type="PATRIC" id="fig|584657.3.peg.2658"/>
<sequence length="446" mass="47134">MTIYRATVLDITDDSPFPAAALRADEDAGVRVVDGVVTERGAYTTVRTAHPGDAVVDLRPGLLLPGLVDTHVHFPQVRIIGGLGMPLLQWLDECALPEEARLASVDYARDVAADFVRGLAAAGTTTALVFGSHFAPAVDVLFEEVTRVGLRVTAGLVVSDRSLPEALLTTPERSYAEASLLAERWHRPDARTRYAVTPRFSYSAGDDLLDACHRVLKDVPGSWFTSHLNENPAEIAAVGSRFPTAHHYLDTYDRHGLVGATSVFAHNVHPTDDELELLGRSGAAVSHCPSSNSALGSGLFPLRRHLDHGVRVALGSDVGAGTGFSLLKEGLQAYFVQQLLDEDGTSLTAADLLHLATCSGAAALGLGEVVGNLSVGKAFDAVWLRPRAGEPFDVGLRHATSPEQALAKAFALATPADIGGVWVAGDRIRADRVKADPVAGDLAAGC</sequence>
<keyword evidence="2" id="KW-0479">Metal-binding</keyword>
<reference evidence="7" key="1">
    <citation type="submission" date="2013-08" db="EMBL/GenBank/DDBJ databases">
        <title>Intrasporangium oryzae NRRL B-24470.</title>
        <authorList>
            <person name="Liu H."/>
            <person name="Wang G."/>
        </authorList>
    </citation>
    <scope>NUCLEOTIDE SEQUENCE [LARGE SCALE GENOMIC DNA]</scope>
    <source>
        <strain evidence="7">Q5-1</strain>
    </source>
</reference>
<dbReference type="InterPro" id="IPR006680">
    <property type="entry name" value="Amidohydro-rel"/>
</dbReference>
<evidence type="ECO:0000313" key="7">
    <source>
        <dbReference type="Proteomes" id="UP000019494"/>
    </source>
</evidence>
<evidence type="ECO:0000313" key="6">
    <source>
        <dbReference type="EMBL" id="EWT05454.1"/>
    </source>
</evidence>
<dbReference type="GO" id="GO:0006147">
    <property type="term" value="P:guanine catabolic process"/>
    <property type="evidence" value="ECO:0007669"/>
    <property type="project" value="UniProtKB-UniPathway"/>
</dbReference>
<dbReference type="RefSeq" id="WP_051518555.1">
    <property type="nucleotide sequence ID" value="NZ_AWQS01000112.1"/>
</dbReference>
<dbReference type="Proteomes" id="UP000019494">
    <property type="component" value="Unassembled WGS sequence"/>
</dbReference>
<comment type="cofactor">
    <cofactor evidence="1">
        <name>Zn(2+)</name>
        <dbReference type="ChEBI" id="CHEBI:29105"/>
    </cofactor>
</comment>